<dbReference type="EMBL" id="OZ023715">
    <property type="protein sequence ID" value="CAK9863772.1"/>
    <property type="molecule type" value="Genomic_DNA"/>
</dbReference>
<accession>A0ABP1AMJ6</accession>
<feature type="compositionally biased region" description="Basic and acidic residues" evidence="1">
    <location>
        <begin position="293"/>
        <end position="320"/>
    </location>
</feature>
<evidence type="ECO:0008006" key="4">
    <source>
        <dbReference type="Google" id="ProtNLM"/>
    </source>
</evidence>
<feature type="compositionally biased region" description="Acidic residues" evidence="1">
    <location>
        <begin position="462"/>
        <end position="475"/>
    </location>
</feature>
<name>A0ABP1AMJ6_9BRYO</name>
<keyword evidence="3" id="KW-1185">Reference proteome</keyword>
<evidence type="ECO:0000256" key="1">
    <source>
        <dbReference type="SAM" id="MobiDB-lite"/>
    </source>
</evidence>
<evidence type="ECO:0000313" key="3">
    <source>
        <dbReference type="Proteomes" id="UP001497522"/>
    </source>
</evidence>
<feature type="region of interest" description="Disordered" evidence="1">
    <location>
        <begin position="462"/>
        <end position="544"/>
    </location>
</feature>
<feature type="region of interest" description="Disordered" evidence="1">
    <location>
        <begin position="285"/>
        <end position="320"/>
    </location>
</feature>
<protein>
    <recommendedName>
        <fullName evidence="4">Myb-like domain-containing protein</fullName>
    </recommendedName>
</protein>
<dbReference type="Proteomes" id="UP001497522">
    <property type="component" value="Chromosome 14"/>
</dbReference>
<sequence>MASCSTSSSTSGTVPVASTVFATTTPVTTATTTADSASADATRSPFFAPTAYTVMHQQHPWHAFPGAYNSSFLGGALPPPPGGYPAAYAFSASPPSRLPSQQSGGVSPSSAAFTAPFASFRPPAAAAWNTLTFPRFVRGFQGPAGLYPQAYPVPSSGADSAKASRGRSSLLLPRPSPVFPDSGRGQLRRPLATKACDKVTVAIAGALAPDCYLSLGTSAPRQRHDGAVVAGEHFGKGDAAAALVKCNGKETSEKQRHVAVTAGGERRGAVCSDAAAADCSSLEGESVLDGEELPPHKESEVERRQKVASKKEHPESHDLKNPWNEGMVRFLFESYEAIHTKLNSEGNGNGQGGNSKYHKKWSPILCLMKEKFGREFTKHQCQSKYYKVRRECAKYTLLYKKKKKKAAAAAQCVGVVADDRELQRPKFYEIWQEFGSKTGKKTNNHPQISPLILELCMSDAEEVSQEIEEEEEEEQQAGSQEEKVEDEDEDLFSPSSEERTQQCTKGGDPVSAGTQTNSQVVQERPILKISVPSSPANRQGSEHQEEETAALCGPIAAAEKQERWPMAGNAEGHGLWKRGEGAGFEHGIGVDLNIGFNRWDNLGRSPSAMAATSSPNAAIEKQQQVDGDDGAAAQCSVLGSRERQCLQGVKRKNGATTLSKKGEVVEETSLPSLDELKQDTNRLGLALAKRIKKVDDLQLMREMQMLLCTQLKACEKREESIHLWGEAMGGMLKQHVEYMQTWGTTMEQARLQQSQILESVITKLESLMQQVASLQSEPPSPATPK</sequence>
<evidence type="ECO:0000313" key="2">
    <source>
        <dbReference type="EMBL" id="CAK9863772.1"/>
    </source>
</evidence>
<feature type="compositionally biased region" description="Polar residues" evidence="1">
    <location>
        <begin position="512"/>
        <end position="521"/>
    </location>
</feature>
<reference evidence="2" key="1">
    <citation type="submission" date="2024-03" db="EMBL/GenBank/DDBJ databases">
        <authorList>
            <consortium name="ELIXIR-Norway"/>
            <consortium name="Elixir Norway"/>
        </authorList>
    </citation>
    <scope>NUCLEOTIDE SEQUENCE</scope>
</reference>
<proteinExistence type="predicted"/>
<gene>
    <name evidence="2" type="ORF">CSSPJE1EN2_LOCUS6767</name>
</gene>
<feature type="region of interest" description="Disordered" evidence="1">
    <location>
        <begin position="157"/>
        <end position="186"/>
    </location>
</feature>
<organism evidence="2 3">
    <name type="scientific">Sphagnum jensenii</name>
    <dbReference type="NCBI Taxonomy" id="128206"/>
    <lineage>
        <taxon>Eukaryota</taxon>
        <taxon>Viridiplantae</taxon>
        <taxon>Streptophyta</taxon>
        <taxon>Embryophyta</taxon>
        <taxon>Bryophyta</taxon>
        <taxon>Sphagnophytina</taxon>
        <taxon>Sphagnopsida</taxon>
        <taxon>Sphagnales</taxon>
        <taxon>Sphagnaceae</taxon>
        <taxon>Sphagnum</taxon>
    </lineage>
</organism>